<organism evidence="1 2">
    <name type="scientific">Puccinia sorghi</name>
    <dbReference type="NCBI Taxonomy" id="27349"/>
    <lineage>
        <taxon>Eukaryota</taxon>
        <taxon>Fungi</taxon>
        <taxon>Dikarya</taxon>
        <taxon>Basidiomycota</taxon>
        <taxon>Pucciniomycotina</taxon>
        <taxon>Pucciniomycetes</taxon>
        <taxon>Pucciniales</taxon>
        <taxon>Pucciniaceae</taxon>
        <taxon>Puccinia</taxon>
    </lineage>
</organism>
<dbReference type="AlphaFoldDB" id="A0A0L6URD5"/>
<name>A0A0L6URD5_9BASI</name>
<dbReference type="VEuPathDB" id="FungiDB:VP01_4453g2"/>
<comment type="caution">
    <text evidence="1">The sequence shown here is derived from an EMBL/GenBank/DDBJ whole genome shotgun (WGS) entry which is preliminary data.</text>
</comment>
<gene>
    <name evidence="1" type="ORF">VP01_4453g2</name>
</gene>
<proteinExistence type="predicted"/>
<evidence type="ECO:0000313" key="1">
    <source>
        <dbReference type="EMBL" id="KNZ50380.1"/>
    </source>
</evidence>
<sequence>MLILGYTLTKVCQYLLADLAHELATHMIPAYKLPASNLQLNSDFNYCLATSCVRNEHMIGFVGWMYACVILHNILAWLGNQWMEVSSEDNQSVSPSTPATPSLLVVWNSITPKVSSLLLDVVSRSYSFNHLTESCLS</sequence>
<keyword evidence="2" id="KW-1185">Reference proteome</keyword>
<accession>A0A0L6URD5</accession>
<dbReference type="Proteomes" id="UP000037035">
    <property type="component" value="Unassembled WGS sequence"/>
</dbReference>
<reference evidence="1 2" key="1">
    <citation type="submission" date="2015-08" db="EMBL/GenBank/DDBJ databases">
        <title>Next Generation Sequencing and Analysis of the Genome of Puccinia sorghi L Schw, the Causal Agent of Maize Common Rust.</title>
        <authorList>
            <person name="Rochi L."/>
            <person name="Burguener G."/>
            <person name="Darino M."/>
            <person name="Turjanski A."/>
            <person name="Kreff E."/>
            <person name="Dieguez M.J."/>
            <person name="Sacco F."/>
        </authorList>
    </citation>
    <scope>NUCLEOTIDE SEQUENCE [LARGE SCALE GENOMIC DNA]</scope>
    <source>
        <strain evidence="1 2">RO10H11247</strain>
    </source>
</reference>
<dbReference type="EMBL" id="LAVV01009561">
    <property type="protein sequence ID" value="KNZ50380.1"/>
    <property type="molecule type" value="Genomic_DNA"/>
</dbReference>
<protein>
    <submittedName>
        <fullName evidence="1">Uncharacterized protein</fullName>
    </submittedName>
</protein>
<evidence type="ECO:0000313" key="2">
    <source>
        <dbReference type="Proteomes" id="UP000037035"/>
    </source>
</evidence>
<dbReference type="OrthoDB" id="2505871at2759"/>